<dbReference type="InterPro" id="IPR002201">
    <property type="entry name" value="Glyco_trans_9"/>
</dbReference>
<evidence type="ECO:0000256" key="2">
    <source>
        <dbReference type="ARBA" id="ARBA00022679"/>
    </source>
</evidence>
<keyword evidence="1" id="KW-0328">Glycosyltransferase</keyword>
<protein>
    <submittedName>
        <fullName evidence="3">ADP-heptose--lipooligosaccharide heptosyltransferase II</fullName>
    </submittedName>
</protein>
<proteinExistence type="predicted"/>
<dbReference type="CDD" id="cd03789">
    <property type="entry name" value="GT9_LPS_heptosyltransferase"/>
    <property type="match status" value="1"/>
</dbReference>
<dbReference type="AlphaFoldDB" id="A0A6J4MFQ8"/>
<dbReference type="GO" id="GO:0005829">
    <property type="term" value="C:cytosol"/>
    <property type="evidence" value="ECO:0007669"/>
    <property type="project" value="TreeGrafter"/>
</dbReference>
<dbReference type="SUPFAM" id="SSF53756">
    <property type="entry name" value="UDP-Glycosyltransferase/glycogen phosphorylase"/>
    <property type="match status" value="1"/>
</dbReference>
<reference evidence="3" key="1">
    <citation type="submission" date="2020-02" db="EMBL/GenBank/DDBJ databases">
        <authorList>
            <person name="Meier V. D."/>
        </authorList>
    </citation>
    <scope>NUCLEOTIDE SEQUENCE</scope>
    <source>
        <strain evidence="3">AVDCRST_MAG72</strain>
    </source>
</reference>
<accession>A0A6J4MFQ8</accession>
<name>A0A6J4MFQ8_9ACTN</name>
<evidence type="ECO:0000313" key="3">
    <source>
        <dbReference type="EMBL" id="CAA9358524.1"/>
    </source>
</evidence>
<sequence>MALSRSQTVFVLRALGLGDFLTGLPALRALARALPDHAMMIGMPRGLEPLLALTGLPATVWPVTDLSAAPRMGRAPSIAVNLHGSGPQSHRLIAALRPGRMVAYGCPDVSVEGPAWDDAEHEVRRWCRLVSTAFGVDADVGDLLIERPGHRPAVADAVVIHPGAAHPARRWPTDRFAAVASWADRQGWPVVVTGGSDETGLAEEVRRAAGVPGERVLAGRTGLAELAALVGAARLVVTGDTGVAHLASAFRTPSVVLFGPTPPSRWGPPRAGPHAALWKGTTVGNPFGTEIDPALLEISVEDVVEAAQAVLRLTAQLG</sequence>
<dbReference type="Gene3D" id="3.40.50.2000">
    <property type="entry name" value="Glycogen Phosphorylase B"/>
    <property type="match status" value="2"/>
</dbReference>
<organism evidence="3">
    <name type="scientific">uncultured Nocardioidaceae bacterium</name>
    <dbReference type="NCBI Taxonomy" id="253824"/>
    <lineage>
        <taxon>Bacteria</taxon>
        <taxon>Bacillati</taxon>
        <taxon>Actinomycetota</taxon>
        <taxon>Actinomycetes</taxon>
        <taxon>Propionibacteriales</taxon>
        <taxon>Nocardioidaceae</taxon>
        <taxon>environmental samples</taxon>
    </lineage>
</organism>
<dbReference type="GO" id="GO:0008713">
    <property type="term" value="F:ADP-heptose-lipopolysaccharide heptosyltransferase activity"/>
    <property type="evidence" value="ECO:0007669"/>
    <property type="project" value="TreeGrafter"/>
</dbReference>
<dbReference type="PANTHER" id="PTHR30160">
    <property type="entry name" value="TETRAACYLDISACCHARIDE 4'-KINASE-RELATED"/>
    <property type="match status" value="1"/>
</dbReference>
<evidence type="ECO:0000256" key="1">
    <source>
        <dbReference type="ARBA" id="ARBA00022676"/>
    </source>
</evidence>
<dbReference type="InterPro" id="IPR051199">
    <property type="entry name" value="LPS_LOS_Heptosyltrfase"/>
</dbReference>
<dbReference type="EMBL" id="CADCUJ010000087">
    <property type="protein sequence ID" value="CAA9358524.1"/>
    <property type="molecule type" value="Genomic_DNA"/>
</dbReference>
<gene>
    <name evidence="3" type="ORF">AVDCRST_MAG72-2012</name>
</gene>
<dbReference type="PANTHER" id="PTHR30160:SF1">
    <property type="entry name" value="LIPOPOLYSACCHARIDE 1,2-N-ACETYLGLUCOSAMINETRANSFERASE-RELATED"/>
    <property type="match status" value="1"/>
</dbReference>
<dbReference type="GO" id="GO:0009244">
    <property type="term" value="P:lipopolysaccharide core region biosynthetic process"/>
    <property type="evidence" value="ECO:0007669"/>
    <property type="project" value="TreeGrafter"/>
</dbReference>
<dbReference type="Pfam" id="PF01075">
    <property type="entry name" value="Glyco_transf_9"/>
    <property type="match status" value="1"/>
</dbReference>
<keyword evidence="2 3" id="KW-0808">Transferase</keyword>